<feature type="region of interest" description="Disordered" evidence="1">
    <location>
        <begin position="28"/>
        <end position="49"/>
    </location>
</feature>
<dbReference type="EMBL" id="JAUEPP010000003">
    <property type="protein sequence ID" value="KAK3347992.1"/>
    <property type="molecule type" value="Genomic_DNA"/>
</dbReference>
<name>A0AAE0MTK8_9PEZI</name>
<sequence length="87" mass="9446">MDFWKKRLAANAAFVLFVAIGWFPSSPPPRFPPDGTDPDLPSSRVQGAKPSKWMMRSLDVLGCNPTSGIPIMVPKRVPSASVCTLFG</sequence>
<evidence type="ECO:0000256" key="1">
    <source>
        <dbReference type="SAM" id="MobiDB-lite"/>
    </source>
</evidence>
<comment type="caution">
    <text evidence="2">The sequence shown here is derived from an EMBL/GenBank/DDBJ whole genome shotgun (WGS) entry which is preliminary data.</text>
</comment>
<dbReference type="Proteomes" id="UP001278500">
    <property type="component" value="Unassembled WGS sequence"/>
</dbReference>
<dbReference type="RefSeq" id="XP_062683074.1">
    <property type="nucleotide sequence ID" value="XM_062821251.1"/>
</dbReference>
<organism evidence="2 3">
    <name type="scientific">Neurospora tetraspora</name>
    <dbReference type="NCBI Taxonomy" id="94610"/>
    <lineage>
        <taxon>Eukaryota</taxon>
        <taxon>Fungi</taxon>
        <taxon>Dikarya</taxon>
        <taxon>Ascomycota</taxon>
        <taxon>Pezizomycotina</taxon>
        <taxon>Sordariomycetes</taxon>
        <taxon>Sordariomycetidae</taxon>
        <taxon>Sordariales</taxon>
        <taxon>Sordariaceae</taxon>
        <taxon>Neurospora</taxon>
    </lineage>
</organism>
<proteinExistence type="predicted"/>
<dbReference type="GeneID" id="87858405"/>
<reference evidence="2" key="2">
    <citation type="submission" date="2023-06" db="EMBL/GenBank/DDBJ databases">
        <authorList>
            <consortium name="Lawrence Berkeley National Laboratory"/>
            <person name="Haridas S."/>
            <person name="Hensen N."/>
            <person name="Bonometti L."/>
            <person name="Westerberg I."/>
            <person name="Brannstrom I.O."/>
            <person name="Guillou S."/>
            <person name="Cros-Aarteil S."/>
            <person name="Calhoun S."/>
            <person name="Kuo A."/>
            <person name="Mondo S."/>
            <person name="Pangilinan J."/>
            <person name="Riley R."/>
            <person name="Labutti K."/>
            <person name="Andreopoulos B."/>
            <person name="Lipzen A."/>
            <person name="Chen C."/>
            <person name="Yanf M."/>
            <person name="Daum C."/>
            <person name="Ng V."/>
            <person name="Clum A."/>
            <person name="Steindorff A."/>
            <person name="Ohm R."/>
            <person name="Martin F."/>
            <person name="Silar P."/>
            <person name="Natvig D."/>
            <person name="Lalanne C."/>
            <person name="Gautier V."/>
            <person name="Ament-Velasquez S.L."/>
            <person name="Kruys A."/>
            <person name="Hutchinson M.I."/>
            <person name="Powell A.J."/>
            <person name="Barry K."/>
            <person name="Miller A.N."/>
            <person name="Grigoriev I.V."/>
            <person name="Debuchy R."/>
            <person name="Gladieux P."/>
            <person name="Thoren M.H."/>
            <person name="Johannesson H."/>
        </authorList>
    </citation>
    <scope>NUCLEOTIDE SEQUENCE</scope>
    <source>
        <strain evidence="2">CBS 560.94</strain>
    </source>
</reference>
<protein>
    <submittedName>
        <fullName evidence="2">Uncharacterized protein</fullName>
    </submittedName>
</protein>
<reference evidence="2" key="1">
    <citation type="journal article" date="2023" name="Mol. Phylogenet. Evol.">
        <title>Genome-scale phylogeny and comparative genomics of the fungal order Sordariales.</title>
        <authorList>
            <person name="Hensen N."/>
            <person name="Bonometti L."/>
            <person name="Westerberg I."/>
            <person name="Brannstrom I.O."/>
            <person name="Guillou S."/>
            <person name="Cros-Aarteil S."/>
            <person name="Calhoun S."/>
            <person name="Haridas S."/>
            <person name="Kuo A."/>
            <person name="Mondo S."/>
            <person name="Pangilinan J."/>
            <person name="Riley R."/>
            <person name="LaButti K."/>
            <person name="Andreopoulos B."/>
            <person name="Lipzen A."/>
            <person name="Chen C."/>
            <person name="Yan M."/>
            <person name="Daum C."/>
            <person name="Ng V."/>
            <person name="Clum A."/>
            <person name="Steindorff A."/>
            <person name="Ohm R.A."/>
            <person name="Martin F."/>
            <person name="Silar P."/>
            <person name="Natvig D.O."/>
            <person name="Lalanne C."/>
            <person name="Gautier V."/>
            <person name="Ament-Velasquez S.L."/>
            <person name="Kruys A."/>
            <person name="Hutchinson M.I."/>
            <person name="Powell A.J."/>
            <person name="Barry K."/>
            <person name="Miller A.N."/>
            <person name="Grigoriev I.V."/>
            <person name="Debuchy R."/>
            <person name="Gladieux P."/>
            <person name="Hiltunen Thoren M."/>
            <person name="Johannesson H."/>
        </authorList>
    </citation>
    <scope>NUCLEOTIDE SEQUENCE</scope>
    <source>
        <strain evidence="2">CBS 560.94</strain>
    </source>
</reference>
<gene>
    <name evidence="2" type="ORF">B0H65DRAFT_161897</name>
</gene>
<evidence type="ECO:0000313" key="2">
    <source>
        <dbReference type="EMBL" id="KAK3347992.1"/>
    </source>
</evidence>
<dbReference type="AlphaFoldDB" id="A0AAE0MTK8"/>
<evidence type="ECO:0000313" key="3">
    <source>
        <dbReference type="Proteomes" id="UP001278500"/>
    </source>
</evidence>
<keyword evidence="3" id="KW-1185">Reference proteome</keyword>
<accession>A0AAE0MTK8</accession>